<evidence type="ECO:0000313" key="2">
    <source>
        <dbReference type="Proteomes" id="UP000294419"/>
    </source>
</evidence>
<sequence>MNYFRFSKNDENRFVLTENDFIIFCDQLQRQIMDKIGINGVLPDEVDGAEFMELTEFDELLEYYFTFKFLCREYNIETPDEIDSTANFIAGLIKLSQSR</sequence>
<evidence type="ECO:0000313" key="1">
    <source>
        <dbReference type="EMBL" id="QBO57444.1"/>
    </source>
</evidence>
<keyword evidence="2" id="KW-1185">Reference proteome</keyword>
<dbReference type="EMBL" id="CP037954">
    <property type="protein sequence ID" value="QBO57444.1"/>
    <property type="molecule type" value="Genomic_DNA"/>
</dbReference>
<dbReference type="RefSeq" id="WP_133438947.1">
    <property type="nucleotide sequence ID" value="NZ_CP037954.1"/>
</dbReference>
<dbReference type="AlphaFoldDB" id="A0A4V1AKU1"/>
<dbReference type="Proteomes" id="UP000294419">
    <property type="component" value="Chromosome"/>
</dbReference>
<proteinExistence type="predicted"/>
<accession>A0A4V1AKU1</accession>
<reference evidence="1 2" key="1">
    <citation type="submission" date="2019-03" db="EMBL/GenBank/DDBJ databases">
        <authorList>
            <person name="Kim H."/>
            <person name="Yu S.-M."/>
        </authorList>
    </citation>
    <scope>NUCLEOTIDE SEQUENCE [LARGE SCALE GENOMIC DNA]</scope>
    <source>
        <strain evidence="1 2">NBC122</strain>
    </source>
</reference>
<name>A0A4V1AKU1_9FLAO</name>
<dbReference type="KEGG" id="csal:NBC122_00608"/>
<organism evidence="1 2">
    <name type="scientific">Chryseobacterium salivictor</name>
    <dbReference type="NCBI Taxonomy" id="2547600"/>
    <lineage>
        <taxon>Bacteria</taxon>
        <taxon>Pseudomonadati</taxon>
        <taxon>Bacteroidota</taxon>
        <taxon>Flavobacteriia</taxon>
        <taxon>Flavobacteriales</taxon>
        <taxon>Weeksellaceae</taxon>
        <taxon>Chryseobacterium group</taxon>
        <taxon>Chryseobacterium</taxon>
    </lineage>
</organism>
<protein>
    <submittedName>
        <fullName evidence="1">Uncharacterized protein</fullName>
    </submittedName>
</protein>
<gene>
    <name evidence="1" type="ORF">NBC122_00608</name>
</gene>
<dbReference type="OrthoDB" id="7571469at2"/>